<feature type="chain" id="PRO_5047526780" evidence="2">
    <location>
        <begin position="27"/>
        <end position="358"/>
    </location>
</feature>
<feature type="coiled-coil region" evidence="1">
    <location>
        <begin position="236"/>
        <end position="263"/>
    </location>
</feature>
<accession>A0ABS4TUT2</accession>
<keyword evidence="2" id="KW-0732">Signal</keyword>
<keyword evidence="4" id="KW-1185">Reference proteome</keyword>
<reference evidence="3 4" key="1">
    <citation type="submission" date="2021-03" db="EMBL/GenBank/DDBJ databases">
        <title>Sequencing the genomes of 1000 actinobacteria strains.</title>
        <authorList>
            <person name="Klenk H.-P."/>
        </authorList>
    </citation>
    <scope>NUCLEOTIDE SEQUENCE [LARGE SCALE GENOMIC DNA]</scope>
    <source>
        <strain evidence="3 4">DSM 46670</strain>
    </source>
</reference>
<protein>
    <submittedName>
        <fullName evidence="3">ElaB/YqjD/DUF883 family membrane-anchored ribosome-binding protein</fullName>
    </submittedName>
</protein>
<evidence type="ECO:0000256" key="2">
    <source>
        <dbReference type="SAM" id="SignalP"/>
    </source>
</evidence>
<proteinExistence type="predicted"/>
<sequence length="358" mass="39794">MYKRALVCAVCTAALFSSITPMAAFAATEYSAVIAAAPTQAERDRADVLTYARYHPYSTVKTDAWLALSSSAPDLACADFLRGGGLEYAIERAARRDEQNKDFIKRVYETNTPQYSPEVHAAAKHLLRAGATASEREQFVRTGYEAAKARDRQFRDAIGEQKRALVEADRNYVRMLAQHDPGEQVRAIAAYATRPGATDDDLVDFFAWGWASGARLDNDAHRLRVLQNNRQWSNTIVRLIADAEAAEKAARDASDEMAEEAKARAMAAWREVGTQTAPARTGWDEARDFAARQAENWHAILLAAQQANTPNWDAVVDPARTSQAAWIEDQNAAAEQAAYWTALLQQAIEREQRVRESR</sequence>
<keyword evidence="1" id="KW-0175">Coiled coil</keyword>
<feature type="signal peptide" evidence="2">
    <location>
        <begin position="1"/>
        <end position="26"/>
    </location>
</feature>
<dbReference type="RefSeq" id="WP_307855500.1">
    <property type="nucleotide sequence ID" value="NZ_JAGINW010000001.1"/>
</dbReference>
<dbReference type="EMBL" id="JAGINW010000001">
    <property type="protein sequence ID" value="MBP2328142.1"/>
    <property type="molecule type" value="Genomic_DNA"/>
</dbReference>
<gene>
    <name evidence="3" type="ORF">JOF56_008527</name>
</gene>
<comment type="caution">
    <text evidence="3">The sequence shown here is derived from an EMBL/GenBank/DDBJ whole genome shotgun (WGS) entry which is preliminary data.</text>
</comment>
<name>A0ABS4TUT2_9PSEU</name>
<evidence type="ECO:0000256" key="1">
    <source>
        <dbReference type="SAM" id="Coils"/>
    </source>
</evidence>
<evidence type="ECO:0000313" key="4">
    <source>
        <dbReference type="Proteomes" id="UP001519332"/>
    </source>
</evidence>
<dbReference type="Proteomes" id="UP001519332">
    <property type="component" value="Unassembled WGS sequence"/>
</dbReference>
<evidence type="ECO:0000313" key="3">
    <source>
        <dbReference type="EMBL" id="MBP2328142.1"/>
    </source>
</evidence>
<organism evidence="3 4">
    <name type="scientific">Kibdelosporangium banguiense</name>
    <dbReference type="NCBI Taxonomy" id="1365924"/>
    <lineage>
        <taxon>Bacteria</taxon>
        <taxon>Bacillati</taxon>
        <taxon>Actinomycetota</taxon>
        <taxon>Actinomycetes</taxon>
        <taxon>Pseudonocardiales</taxon>
        <taxon>Pseudonocardiaceae</taxon>
        <taxon>Kibdelosporangium</taxon>
    </lineage>
</organism>